<keyword evidence="5" id="KW-1185">Reference proteome</keyword>
<dbReference type="Proteomes" id="UP000016887">
    <property type="component" value="Chromosome"/>
</dbReference>
<dbReference type="Gene3D" id="3.40.190.10">
    <property type="entry name" value="Periplasmic binding protein-like II"/>
    <property type="match status" value="2"/>
</dbReference>
<dbReference type="KEGG" id="acj:ACAM_1086"/>
<name>U3TEU5_9CREN</name>
<keyword evidence="3" id="KW-1133">Transmembrane helix</keyword>
<dbReference type="SUPFAM" id="SSF53850">
    <property type="entry name" value="Periplasmic binding protein-like II"/>
    <property type="match status" value="1"/>
</dbReference>
<reference evidence="4 5" key="1">
    <citation type="journal article" date="2013" name="Appl. Environ. Microbiol.">
        <title>Variation of the Virus-Related Elements within Syntenic Genomes of the Hyperthermophilic Archaeon Aeropyrum.</title>
        <authorList>
            <person name="Daifuku T."/>
            <person name="Yoshida T."/>
            <person name="Kitamura T."/>
            <person name="Kawaichi S."/>
            <person name="Inoue T."/>
            <person name="Nomura K."/>
            <person name="Yoshida Y."/>
            <person name="Kuno S."/>
            <person name="Sako Y."/>
        </authorList>
    </citation>
    <scope>NUCLEOTIDE SEQUENCE [LARGE SCALE GENOMIC DNA]</scope>
    <source>
        <strain evidence="4 5">SY1</strain>
    </source>
</reference>
<keyword evidence="1" id="KW-0732">Signal</keyword>
<evidence type="ECO:0000313" key="4">
    <source>
        <dbReference type="EMBL" id="BAN90555.1"/>
    </source>
</evidence>
<keyword evidence="3" id="KW-0812">Transmembrane</keyword>
<protein>
    <submittedName>
        <fullName evidence="4">ABC transporter substrate-binding protein</fullName>
    </submittedName>
</protein>
<dbReference type="STRING" id="1198449.ACAM_1086"/>
<accession>U3TEU5</accession>
<dbReference type="PATRIC" id="fig|1198449.6.peg.1097"/>
<dbReference type="eggNOG" id="arCOG00221">
    <property type="taxonomic scope" value="Archaea"/>
</dbReference>
<dbReference type="InterPro" id="IPR006059">
    <property type="entry name" value="SBP"/>
</dbReference>
<evidence type="ECO:0000313" key="5">
    <source>
        <dbReference type="Proteomes" id="UP000016887"/>
    </source>
</evidence>
<organism evidence="4 5">
    <name type="scientific">Aeropyrum camini SY1 = JCM 12091</name>
    <dbReference type="NCBI Taxonomy" id="1198449"/>
    <lineage>
        <taxon>Archaea</taxon>
        <taxon>Thermoproteota</taxon>
        <taxon>Thermoprotei</taxon>
        <taxon>Desulfurococcales</taxon>
        <taxon>Desulfurococcaceae</taxon>
        <taxon>Aeropyrum</taxon>
    </lineage>
</organism>
<dbReference type="EMBL" id="AP012489">
    <property type="protein sequence ID" value="BAN90555.1"/>
    <property type="molecule type" value="Genomic_DNA"/>
</dbReference>
<evidence type="ECO:0000256" key="3">
    <source>
        <dbReference type="SAM" id="Phobius"/>
    </source>
</evidence>
<dbReference type="GeneID" id="17110406"/>
<evidence type="ECO:0000256" key="2">
    <source>
        <dbReference type="SAM" id="MobiDB-lite"/>
    </source>
</evidence>
<evidence type="ECO:0000256" key="1">
    <source>
        <dbReference type="ARBA" id="ARBA00022729"/>
    </source>
</evidence>
<dbReference type="PANTHER" id="PTHR30006">
    <property type="entry name" value="THIAMINE-BINDING PERIPLASMIC PROTEIN-RELATED"/>
    <property type="match status" value="1"/>
</dbReference>
<feature type="compositionally biased region" description="Low complexity" evidence="2">
    <location>
        <begin position="33"/>
        <end position="64"/>
    </location>
</feature>
<dbReference type="PANTHER" id="PTHR30006:SF24">
    <property type="entry name" value="SLL0237 PROTEIN"/>
    <property type="match status" value="1"/>
</dbReference>
<dbReference type="RefSeq" id="WP_022541827.1">
    <property type="nucleotide sequence ID" value="NC_022521.1"/>
</dbReference>
<keyword evidence="3" id="KW-0472">Membrane</keyword>
<dbReference type="AlphaFoldDB" id="U3TEU5"/>
<feature type="region of interest" description="Disordered" evidence="2">
    <location>
        <begin position="33"/>
        <end position="74"/>
    </location>
</feature>
<sequence length="519" mass="56690">MASQNRTTYILIAGLLLVVIVVGAALLLRPGGEETATTTPVETEETGVTTEATGVTTTTATTTEGGVGGGAETTTETKVETGPVVLRVLTRHPGEIQLAAKEEFLKSDIAKRYNIVDIKFYSVPPVSWISAIESRGDIDVAWGGGPTLFDQLYQAGYLAPLTSDAALNAAAQIPDLFAGAPMKRVDSEGRIYWVAASVASFGFTVNHDVLNQYNLPVPKRWADLASPVYAGPLVLENRPVIAIADPTRSTSNTRMYEIILQAYGWEEGWRVLTGMAANALVEGGSAEVRDDVIQGRVAIGITIDFYGYTAMKANPATEYIIPEGETIINGDPIALLTTSKHPEAAQAFIAWVLTEGQKIWFREDINRLPSNPKAFELPEGRERQDLKTIYDKLSQAKSMEFSDEEALKIESAMQLYFKATLVDLNGILKEVWMTMVQLLMEGKIDEQTFNDYMSRLGSPLKYLDPATGEEKVFTEEDAARVTGVLRENPRLKDAYISAWREAAIAKYESLLDELSSLGG</sequence>
<feature type="transmembrane region" description="Helical" evidence="3">
    <location>
        <begin position="7"/>
        <end position="28"/>
    </location>
</feature>
<proteinExistence type="predicted"/>
<dbReference type="Pfam" id="PF01547">
    <property type="entry name" value="SBP_bac_1"/>
    <property type="match status" value="1"/>
</dbReference>
<gene>
    <name evidence="4" type="ORF">ACAM_1086</name>
</gene>